<evidence type="ECO:0000313" key="2">
    <source>
        <dbReference type="EMBL" id="KAL3282504.1"/>
    </source>
</evidence>
<evidence type="ECO:0000256" key="1">
    <source>
        <dbReference type="SAM" id="MobiDB-lite"/>
    </source>
</evidence>
<protein>
    <submittedName>
        <fullName evidence="2">Uncharacterized protein</fullName>
    </submittedName>
</protein>
<feature type="region of interest" description="Disordered" evidence="1">
    <location>
        <begin position="39"/>
        <end position="64"/>
    </location>
</feature>
<accession>A0ABD2NVI6</accession>
<dbReference type="AlphaFoldDB" id="A0ABD2NVI6"/>
<name>A0ABD2NVI6_9CUCU</name>
<reference evidence="2 3" key="1">
    <citation type="journal article" date="2021" name="BMC Biol.">
        <title>Horizontally acquired antibacterial genes associated with adaptive radiation of ladybird beetles.</title>
        <authorList>
            <person name="Li H.S."/>
            <person name="Tang X.F."/>
            <person name="Huang Y.H."/>
            <person name="Xu Z.Y."/>
            <person name="Chen M.L."/>
            <person name="Du X.Y."/>
            <person name="Qiu B.Y."/>
            <person name="Chen P.T."/>
            <person name="Zhang W."/>
            <person name="Slipinski A."/>
            <person name="Escalona H.E."/>
            <person name="Waterhouse R.M."/>
            <person name="Zwick A."/>
            <person name="Pang H."/>
        </authorList>
    </citation>
    <scope>NUCLEOTIDE SEQUENCE [LARGE SCALE GENOMIC DNA]</scope>
    <source>
        <strain evidence="2">SYSU2018</strain>
    </source>
</reference>
<dbReference type="Proteomes" id="UP001516400">
    <property type="component" value="Unassembled WGS sequence"/>
</dbReference>
<sequence>RRSSANNIYLGLEKAINSIEDSDDGFEYDLTIIRPESSVVTDEEEGFDDENLPTNLPNDVPGNI</sequence>
<dbReference type="EMBL" id="JABFTP020000144">
    <property type="protein sequence ID" value="KAL3282504.1"/>
    <property type="molecule type" value="Genomic_DNA"/>
</dbReference>
<proteinExistence type="predicted"/>
<evidence type="ECO:0000313" key="3">
    <source>
        <dbReference type="Proteomes" id="UP001516400"/>
    </source>
</evidence>
<organism evidence="2 3">
    <name type="scientific">Cryptolaemus montrouzieri</name>
    <dbReference type="NCBI Taxonomy" id="559131"/>
    <lineage>
        <taxon>Eukaryota</taxon>
        <taxon>Metazoa</taxon>
        <taxon>Ecdysozoa</taxon>
        <taxon>Arthropoda</taxon>
        <taxon>Hexapoda</taxon>
        <taxon>Insecta</taxon>
        <taxon>Pterygota</taxon>
        <taxon>Neoptera</taxon>
        <taxon>Endopterygota</taxon>
        <taxon>Coleoptera</taxon>
        <taxon>Polyphaga</taxon>
        <taxon>Cucujiformia</taxon>
        <taxon>Coccinelloidea</taxon>
        <taxon>Coccinellidae</taxon>
        <taxon>Scymninae</taxon>
        <taxon>Scymnini</taxon>
        <taxon>Cryptolaemus</taxon>
    </lineage>
</organism>
<feature type="non-terminal residue" evidence="2">
    <location>
        <position position="1"/>
    </location>
</feature>
<comment type="caution">
    <text evidence="2">The sequence shown here is derived from an EMBL/GenBank/DDBJ whole genome shotgun (WGS) entry which is preliminary data.</text>
</comment>
<keyword evidence="3" id="KW-1185">Reference proteome</keyword>
<feature type="compositionally biased region" description="Acidic residues" evidence="1">
    <location>
        <begin position="41"/>
        <end position="51"/>
    </location>
</feature>
<gene>
    <name evidence="2" type="ORF">HHI36_005686</name>
</gene>